<dbReference type="InterPro" id="IPR057989">
    <property type="entry name" value="TPR_RPAP1/MINIYO-like"/>
</dbReference>
<evidence type="ECO:0000259" key="7">
    <source>
        <dbReference type="Pfam" id="PF08621"/>
    </source>
</evidence>
<evidence type="ECO:0000313" key="10">
    <source>
        <dbReference type="Proteomes" id="UP001367676"/>
    </source>
</evidence>
<dbReference type="PANTHER" id="PTHR21483:SF18">
    <property type="entry name" value="RNA POLYMERASE II-ASSOCIATED PROTEIN 1"/>
    <property type="match status" value="1"/>
</dbReference>
<name>A0AAN9TX89_9HEMI</name>
<dbReference type="PANTHER" id="PTHR21483">
    <property type="entry name" value="RNA POLYMERASE II-ASSOCIATED PROTEIN 1"/>
    <property type="match status" value="1"/>
</dbReference>
<dbReference type="Proteomes" id="UP001367676">
    <property type="component" value="Unassembled WGS sequence"/>
</dbReference>
<feature type="domain" description="RPAP1/MINIYO-like TPR repeats" evidence="8">
    <location>
        <begin position="781"/>
        <end position="977"/>
    </location>
</feature>
<feature type="compositionally biased region" description="Basic and acidic residues" evidence="5">
    <location>
        <begin position="124"/>
        <end position="146"/>
    </location>
</feature>
<comment type="caution">
    <text evidence="9">The sequence shown here is derived from an EMBL/GenBank/DDBJ whole genome shotgun (WGS) entry which is preliminary data.</text>
</comment>
<dbReference type="InterPro" id="IPR039913">
    <property type="entry name" value="RPAP1/Rba50"/>
</dbReference>
<dbReference type="GO" id="GO:0006366">
    <property type="term" value="P:transcription by RNA polymerase II"/>
    <property type="evidence" value="ECO:0007669"/>
    <property type="project" value="InterPro"/>
</dbReference>
<gene>
    <name evidence="9" type="ORF">V9T40_010005</name>
</gene>
<dbReference type="InterPro" id="IPR013930">
    <property type="entry name" value="RPAP1_N"/>
</dbReference>
<dbReference type="InterPro" id="IPR013929">
    <property type="entry name" value="RPAP1_C"/>
</dbReference>
<feature type="region of interest" description="Disordered" evidence="5">
    <location>
        <begin position="117"/>
        <end position="149"/>
    </location>
</feature>
<reference evidence="9 10" key="1">
    <citation type="submission" date="2024-03" db="EMBL/GenBank/DDBJ databases">
        <title>Adaptation during the transition from Ophiocordyceps entomopathogen to insect associate is accompanied by gene loss and intensified selection.</title>
        <authorList>
            <person name="Ward C.M."/>
            <person name="Onetto C.A."/>
            <person name="Borneman A.R."/>
        </authorList>
    </citation>
    <scope>NUCLEOTIDE SEQUENCE [LARGE SCALE GENOMIC DNA]</scope>
    <source>
        <strain evidence="9">AWRI1</strain>
        <tissue evidence="9">Single Adult Female</tissue>
    </source>
</reference>
<dbReference type="Pfam" id="PF25766">
    <property type="entry name" value="TPR_RPAP1"/>
    <property type="match status" value="1"/>
</dbReference>
<organism evidence="9 10">
    <name type="scientific">Parthenolecanium corni</name>
    <dbReference type="NCBI Taxonomy" id="536013"/>
    <lineage>
        <taxon>Eukaryota</taxon>
        <taxon>Metazoa</taxon>
        <taxon>Ecdysozoa</taxon>
        <taxon>Arthropoda</taxon>
        <taxon>Hexapoda</taxon>
        <taxon>Insecta</taxon>
        <taxon>Pterygota</taxon>
        <taxon>Neoptera</taxon>
        <taxon>Paraneoptera</taxon>
        <taxon>Hemiptera</taxon>
        <taxon>Sternorrhyncha</taxon>
        <taxon>Coccoidea</taxon>
        <taxon>Coccidae</taxon>
        <taxon>Parthenolecanium</taxon>
    </lineage>
</organism>
<accession>A0AAN9TX89</accession>
<dbReference type="AlphaFoldDB" id="A0AAN9TX89"/>
<dbReference type="SUPFAM" id="SSF48371">
    <property type="entry name" value="ARM repeat"/>
    <property type="match status" value="1"/>
</dbReference>
<evidence type="ECO:0000256" key="5">
    <source>
        <dbReference type="SAM" id="MobiDB-lite"/>
    </source>
</evidence>
<dbReference type="InterPro" id="IPR016024">
    <property type="entry name" value="ARM-type_fold"/>
</dbReference>
<evidence type="ECO:0000313" key="9">
    <source>
        <dbReference type="EMBL" id="KAK7597780.1"/>
    </source>
</evidence>
<evidence type="ECO:0000256" key="2">
    <source>
        <dbReference type="ARBA" id="ARBA00009953"/>
    </source>
</evidence>
<evidence type="ECO:0008006" key="11">
    <source>
        <dbReference type="Google" id="ProtNLM"/>
    </source>
</evidence>
<feature type="domain" description="RPAP1 N-terminal" evidence="7">
    <location>
        <begin position="54"/>
        <end position="98"/>
    </location>
</feature>
<evidence type="ECO:0000259" key="6">
    <source>
        <dbReference type="Pfam" id="PF08620"/>
    </source>
</evidence>
<comment type="similarity">
    <text evidence="2">Belongs to the RPAP1 family.</text>
</comment>
<evidence type="ECO:0000256" key="4">
    <source>
        <dbReference type="ARBA" id="ARBA00023242"/>
    </source>
</evidence>
<dbReference type="Pfam" id="PF08620">
    <property type="entry name" value="RPAP1_C"/>
    <property type="match status" value="1"/>
</dbReference>
<evidence type="ECO:0000256" key="1">
    <source>
        <dbReference type="ARBA" id="ARBA00004123"/>
    </source>
</evidence>
<keyword evidence="4" id="KW-0539">Nucleus</keyword>
<keyword evidence="3" id="KW-0804">Transcription</keyword>
<feature type="domain" description="RPAP1 C-terminal" evidence="6">
    <location>
        <begin position="158"/>
        <end position="224"/>
    </location>
</feature>
<proteinExistence type="inferred from homology"/>
<evidence type="ECO:0000259" key="8">
    <source>
        <dbReference type="Pfam" id="PF25766"/>
    </source>
</evidence>
<dbReference type="Pfam" id="PF08621">
    <property type="entry name" value="RPAP1_N"/>
    <property type="match status" value="1"/>
</dbReference>
<comment type="subcellular location">
    <subcellularLocation>
        <location evidence="1">Nucleus</location>
    </subcellularLocation>
</comment>
<protein>
    <recommendedName>
        <fullName evidence="11">RNA polymerase II-associated protein 1</fullName>
    </recommendedName>
</protein>
<sequence>MSSDRKPSLFAKKMQILRRTREYHSPFKEISSNPCETHSFGVQSFVVSGEEADDIHRENIAKLSNMSEEEILQTREELLSSLNPKSIEFLMKKRQKQEPTSDLESSFSDLSTKETLLSGSAAELKPRGLHMDKEEPEKTKWMEDVPKTPQPLPNSLYNARFDFEGELLPYVEEDKSTCERGLYHHGEEPHRPGYTIEELYQLSRSSIPRQRITALNTLASILEKEFILSSCLDTELLKVLLDSGLFLILRFSLDDKLAPVHLAALRAISSLFWKPVDMHYLSEMVGTFGDIRLPSLFVHDEILSSENINEVKDADLIKLDVVKGALRTDIVQRFKYIMDDPLLEIDHFLFIIRCLTRFCYHSQEAVSTIMNTPSLIKLLFANCQFNVSSNKLYIPKLMILFRVIASQSEKFAAELQARLNIIPFLLNIIGDVVTKTTTTSQCIHLWLVFLHYGIRDDSVNELSPMFFTLLKQLQSIQVDNLETGIVSYASTLITLLKFLTDRYFDTVKHLIPTLDELCCQFMHITSDEKNIPREFMKLTSNTIHLLSSLPQTSMIFFSSRMRDFLKSAVFTRSIENLKHCSFLLNAGKKNYVSSLPSLNVPTSILNTNNDLLLVHSGVKYCLMHGNQDLVQHILNEPLWYYVSSVLEHPQLAEISNLWCARYEIYFLCDILDLCLRFNAFVDQKLLQMAFVLVRIIPADDASRIEKIFGDVIFNERIYRQVITEHSGTGTILRDLESMEQFFARELNLPKLNAELMSTTRGSECALSTDWYYIPILKISNTKEGNVNVDAESIRSVLRWIHLLETLSDDLKTDMSVAARYCRVTCIFLCGDVFLEVSDILLDILREMLKRNDKLNFKKSIPGISSFYDFYRELCEQFVSSSYGNPVFGAYMLVPLQQKHSCELRRYIWTEQAVAFRFLSVAENQLPVSISCFLEPCETDLNLVETYLQVIATGRIQEKFCPILYRVGLHHVATFVEKFQGEAAAEKLRKKIESIGNKEIRDKFLNYSFDCS</sequence>
<evidence type="ECO:0000256" key="3">
    <source>
        <dbReference type="ARBA" id="ARBA00023163"/>
    </source>
</evidence>
<keyword evidence="10" id="KW-1185">Reference proteome</keyword>
<dbReference type="EMBL" id="JBBCAQ010000017">
    <property type="protein sequence ID" value="KAK7597780.1"/>
    <property type="molecule type" value="Genomic_DNA"/>
</dbReference>